<organism evidence="2 3">
    <name type="scientific">Flavobacterium piscinae</name>
    <dbReference type="NCBI Taxonomy" id="2506424"/>
    <lineage>
        <taxon>Bacteria</taxon>
        <taxon>Pseudomonadati</taxon>
        <taxon>Bacteroidota</taxon>
        <taxon>Flavobacteriia</taxon>
        <taxon>Flavobacteriales</taxon>
        <taxon>Flavobacteriaceae</taxon>
        <taxon>Flavobacterium</taxon>
    </lineage>
</organism>
<dbReference type="OrthoDB" id="9808017at2"/>
<accession>A0A4Q1KTT7</accession>
<dbReference type="InterPro" id="IPR005149">
    <property type="entry name" value="Tscrpt_reg_PadR_N"/>
</dbReference>
<dbReference type="EMBL" id="SBKQ01000004">
    <property type="protein sequence ID" value="RXR33601.1"/>
    <property type="molecule type" value="Genomic_DNA"/>
</dbReference>
<keyword evidence="3" id="KW-1185">Reference proteome</keyword>
<name>A0A4Q1KTT7_9FLAO</name>
<dbReference type="Proteomes" id="UP000289734">
    <property type="component" value="Unassembled WGS sequence"/>
</dbReference>
<dbReference type="PANTHER" id="PTHR33169">
    <property type="entry name" value="PADR-FAMILY TRANSCRIPTIONAL REGULATOR"/>
    <property type="match status" value="1"/>
</dbReference>
<gene>
    <name evidence="2" type="ORF">EQG68_05085</name>
</gene>
<dbReference type="SUPFAM" id="SSF46785">
    <property type="entry name" value="Winged helix' DNA-binding domain"/>
    <property type="match status" value="1"/>
</dbReference>
<dbReference type="InterPro" id="IPR036388">
    <property type="entry name" value="WH-like_DNA-bd_sf"/>
</dbReference>
<dbReference type="PANTHER" id="PTHR33169:SF14">
    <property type="entry name" value="TRANSCRIPTIONAL REGULATOR RV3488"/>
    <property type="match status" value="1"/>
</dbReference>
<evidence type="ECO:0000313" key="2">
    <source>
        <dbReference type="EMBL" id="RXR33601.1"/>
    </source>
</evidence>
<sequence length="111" mass="12797">MKNSALYKGSLNTIIMKLLEEKGRMYGYEITQKVKAITLGELTITEGALYPALHKLEAEGLLEVEVEKVDNRLRKYYKLTEKGNKETVNRLAELEEFIRNMQSIVNPKLSY</sequence>
<proteinExistence type="predicted"/>
<reference evidence="3" key="1">
    <citation type="submission" date="2019-01" db="EMBL/GenBank/DDBJ databases">
        <title>Cytophagaceae bacterium strain CAR-16.</title>
        <authorList>
            <person name="Chen W.-M."/>
        </authorList>
    </citation>
    <scope>NUCLEOTIDE SEQUENCE [LARGE SCALE GENOMIC DNA]</scope>
    <source>
        <strain evidence="3">ICH-30</strain>
    </source>
</reference>
<dbReference type="AlphaFoldDB" id="A0A4Q1KTT7"/>
<protein>
    <submittedName>
        <fullName evidence="2">PadR family transcriptional regulator</fullName>
    </submittedName>
</protein>
<evidence type="ECO:0000313" key="3">
    <source>
        <dbReference type="Proteomes" id="UP000289734"/>
    </source>
</evidence>
<comment type="caution">
    <text evidence="2">The sequence shown here is derived from an EMBL/GenBank/DDBJ whole genome shotgun (WGS) entry which is preliminary data.</text>
</comment>
<evidence type="ECO:0000259" key="1">
    <source>
        <dbReference type="Pfam" id="PF03551"/>
    </source>
</evidence>
<dbReference type="Pfam" id="PF03551">
    <property type="entry name" value="PadR"/>
    <property type="match status" value="1"/>
</dbReference>
<dbReference type="InterPro" id="IPR052509">
    <property type="entry name" value="Metal_resp_DNA-bind_regulator"/>
</dbReference>
<dbReference type="InterPro" id="IPR036390">
    <property type="entry name" value="WH_DNA-bd_sf"/>
</dbReference>
<feature type="domain" description="Transcription regulator PadR N-terminal" evidence="1">
    <location>
        <begin position="15"/>
        <end position="86"/>
    </location>
</feature>
<dbReference type="Gene3D" id="1.10.10.10">
    <property type="entry name" value="Winged helix-like DNA-binding domain superfamily/Winged helix DNA-binding domain"/>
    <property type="match status" value="1"/>
</dbReference>
<dbReference type="RefSeq" id="WP_129463701.1">
    <property type="nucleotide sequence ID" value="NZ_JACSXZ010000001.1"/>
</dbReference>